<dbReference type="Gene3D" id="3.90.226.10">
    <property type="entry name" value="2-enoyl-CoA Hydratase, Chain A, domain 1"/>
    <property type="match status" value="1"/>
</dbReference>
<evidence type="ECO:0000313" key="3">
    <source>
        <dbReference type="Proteomes" id="UP001161325"/>
    </source>
</evidence>
<evidence type="ECO:0000259" key="1">
    <source>
        <dbReference type="Pfam" id="PF03572"/>
    </source>
</evidence>
<dbReference type="PROSITE" id="PS51257">
    <property type="entry name" value="PROKAR_LIPOPROTEIN"/>
    <property type="match status" value="1"/>
</dbReference>
<protein>
    <submittedName>
        <fullName evidence="2">Peptidase S41</fullName>
    </submittedName>
</protein>
<dbReference type="InterPro" id="IPR029045">
    <property type="entry name" value="ClpP/crotonase-like_dom_sf"/>
</dbReference>
<dbReference type="PANTHER" id="PTHR32060">
    <property type="entry name" value="TAIL-SPECIFIC PROTEASE"/>
    <property type="match status" value="1"/>
</dbReference>
<reference evidence="2" key="1">
    <citation type="submission" date="2022-08" db="EMBL/GenBank/DDBJ databases">
        <title>Draft genome sequencing of Roseisolibacter agri AW1220.</title>
        <authorList>
            <person name="Tobiishi Y."/>
            <person name="Tonouchi A."/>
        </authorList>
    </citation>
    <scope>NUCLEOTIDE SEQUENCE</scope>
    <source>
        <strain evidence="2">AW1220</strain>
    </source>
</reference>
<proteinExistence type="predicted"/>
<dbReference type="GO" id="GO:0006508">
    <property type="term" value="P:proteolysis"/>
    <property type="evidence" value="ECO:0007669"/>
    <property type="project" value="InterPro"/>
</dbReference>
<name>A0AA37V241_9BACT</name>
<evidence type="ECO:0000313" key="2">
    <source>
        <dbReference type="EMBL" id="GLC24687.1"/>
    </source>
</evidence>
<dbReference type="RefSeq" id="WP_284349135.1">
    <property type="nucleotide sequence ID" value="NZ_BRXS01000002.1"/>
</dbReference>
<dbReference type="GO" id="GO:0007165">
    <property type="term" value="P:signal transduction"/>
    <property type="evidence" value="ECO:0007669"/>
    <property type="project" value="TreeGrafter"/>
</dbReference>
<accession>A0AA37V241</accession>
<dbReference type="Pfam" id="PF03572">
    <property type="entry name" value="Peptidase_S41"/>
    <property type="match status" value="1"/>
</dbReference>
<dbReference type="SUPFAM" id="SSF52096">
    <property type="entry name" value="ClpP/crotonase"/>
    <property type="match status" value="1"/>
</dbReference>
<dbReference type="InterPro" id="IPR005151">
    <property type="entry name" value="Tail-specific_protease"/>
</dbReference>
<dbReference type="GO" id="GO:0004175">
    <property type="term" value="F:endopeptidase activity"/>
    <property type="evidence" value="ECO:0007669"/>
    <property type="project" value="TreeGrafter"/>
</dbReference>
<organism evidence="2 3">
    <name type="scientific">Roseisolibacter agri</name>
    <dbReference type="NCBI Taxonomy" id="2014610"/>
    <lineage>
        <taxon>Bacteria</taxon>
        <taxon>Pseudomonadati</taxon>
        <taxon>Gemmatimonadota</taxon>
        <taxon>Gemmatimonadia</taxon>
        <taxon>Gemmatimonadales</taxon>
        <taxon>Gemmatimonadaceae</taxon>
        <taxon>Roseisolibacter</taxon>
    </lineage>
</organism>
<feature type="domain" description="Tail specific protease" evidence="1">
    <location>
        <begin position="128"/>
        <end position="311"/>
    </location>
</feature>
<dbReference type="GO" id="GO:0008236">
    <property type="term" value="F:serine-type peptidase activity"/>
    <property type="evidence" value="ECO:0007669"/>
    <property type="project" value="InterPro"/>
</dbReference>
<comment type="caution">
    <text evidence="2">The sequence shown here is derived from an EMBL/GenBank/DDBJ whole genome shotgun (WGS) entry which is preliminary data.</text>
</comment>
<dbReference type="EMBL" id="BRXS01000002">
    <property type="protein sequence ID" value="GLC24687.1"/>
    <property type="molecule type" value="Genomic_DNA"/>
</dbReference>
<dbReference type="CDD" id="cd06567">
    <property type="entry name" value="Peptidase_S41"/>
    <property type="match status" value="1"/>
</dbReference>
<gene>
    <name evidence="2" type="ORF">rosag_12000</name>
</gene>
<dbReference type="Proteomes" id="UP001161325">
    <property type="component" value="Unassembled WGS sequence"/>
</dbReference>
<sequence length="329" mass="35286">MRRARTTIVAGALAVASCSLSLEPKEPLVPDAQMSSVARRHVDEFLGILQQHSINRLTIDWPEVRRKAEALAPLAQTIEETAPIIQDAMIALRDGHSTYRAANGRFFYYPLRTCVRSGAVPPTSLPSDVGYVRVGTFSGGGPGGVAFADSIQAIIRAGDREGMSGWIVDLRGNGGGNMWPMLAALSPVLGDGVVGHFIDPVGVVTVWEMRDGAARLNGALQQVATAPYRLKRERPRVAVLLDNGVASSGEAVAIAFRERPDTRSFGLATCGQSTANAAFVLQDGSLLNLTVATMADRTRRAYGAQVAPDETVQDPDEMVRRAIAWLQRP</sequence>
<dbReference type="GO" id="GO:0030288">
    <property type="term" value="C:outer membrane-bounded periplasmic space"/>
    <property type="evidence" value="ECO:0007669"/>
    <property type="project" value="TreeGrafter"/>
</dbReference>
<dbReference type="AlphaFoldDB" id="A0AA37V241"/>
<dbReference type="PANTHER" id="PTHR32060:SF30">
    <property type="entry name" value="CARBOXY-TERMINAL PROCESSING PROTEASE CTPA"/>
    <property type="match status" value="1"/>
</dbReference>
<keyword evidence="3" id="KW-1185">Reference proteome</keyword>